<organism evidence="1 2">
    <name type="scientific">Sulfitobacter guttiformis</name>
    <dbReference type="NCBI Taxonomy" id="74349"/>
    <lineage>
        <taxon>Bacteria</taxon>
        <taxon>Pseudomonadati</taxon>
        <taxon>Pseudomonadota</taxon>
        <taxon>Alphaproteobacteria</taxon>
        <taxon>Rhodobacterales</taxon>
        <taxon>Roseobacteraceae</taxon>
        <taxon>Sulfitobacter</taxon>
    </lineage>
</organism>
<keyword evidence="2" id="KW-1185">Reference proteome</keyword>
<dbReference type="Proteomes" id="UP000284407">
    <property type="component" value="Unassembled WGS sequence"/>
</dbReference>
<comment type="caution">
    <text evidence="1">The sequence shown here is derived from an EMBL/GenBank/DDBJ whole genome shotgun (WGS) entry which is preliminary data.</text>
</comment>
<evidence type="ECO:0000313" key="1">
    <source>
        <dbReference type="EMBL" id="RKE94647.1"/>
    </source>
</evidence>
<dbReference type="EMBL" id="RAQK01000002">
    <property type="protein sequence ID" value="RKE94647.1"/>
    <property type="molecule type" value="Genomic_DNA"/>
</dbReference>
<reference evidence="1 2" key="1">
    <citation type="submission" date="2018-09" db="EMBL/GenBank/DDBJ databases">
        <title>Genomic Encyclopedia of Archaeal and Bacterial Type Strains, Phase II (KMG-II): from individual species to whole genera.</title>
        <authorList>
            <person name="Goeker M."/>
        </authorList>
    </citation>
    <scope>NUCLEOTIDE SEQUENCE [LARGE SCALE GENOMIC DNA]</scope>
    <source>
        <strain evidence="1 2">DSM 11458</strain>
    </source>
</reference>
<proteinExistence type="predicted"/>
<evidence type="ECO:0000313" key="2">
    <source>
        <dbReference type="Proteomes" id="UP000284407"/>
    </source>
</evidence>
<name>A0A420DKF9_9RHOB</name>
<dbReference type="AlphaFoldDB" id="A0A420DKF9"/>
<sequence>MLTRRLVAALTLAVLAGMLALDLRMSQPLDPFRTPAVLALGSGQAGAGAHCAALPTSN</sequence>
<protein>
    <submittedName>
        <fullName evidence="1">Uncharacterized protein</fullName>
    </submittedName>
</protein>
<gene>
    <name evidence="1" type="ORF">C8N30_3778</name>
</gene>
<accession>A0A420DKF9</accession>